<sequence>KPGHAAPASAYSMEKWLSDFTMRYKQGKMNPVSALHEFANTCGIRFELKETGVGGNAISSYFGFRAVLDGVYYKVGLGRSKKESKRNAAEVALDEILKMEYSALRASAKSVRKITVFLRELESPHCLHVESETPANSVYLPRIRSERRCLIYQKFSRTLEGIFNSLTAKYPEYQSCGSSLAAFIIERGKCGEHQVVAVGTGACNYSQVYQPHGRVVHDSHAIVTARRSLLRYFYKQLLLFYDESLARKEKSIFCIAPGSKLLTLKLNTNIFLYMNQLPKGSAQLKAELCLNPCTLSAYEAGEQLSLHVAIEGRVYLSACPSKTVRAISMSTSDKLTKWEVVGVQGALLSHFIEPIYINTILVGDENCKDTRGLETAIHQRVDDTLTSELPRLYVVNRCHTYLLNAAQPAQLDGKQRSFSLNWMLSDTLLEVVDGLSGKTTESSPFKSGTSMASRLCKAAMFHRFRFLAKEAKRNDLLEFPTYHEAKIKSDLYQEAKKLLCSYLEQHGYGQWIVKSPHIEQFTD</sequence>
<dbReference type="PROSITE" id="PS50141">
    <property type="entry name" value="A_DEAMIN_EDITASE"/>
    <property type="match status" value="1"/>
</dbReference>
<proteinExistence type="predicted"/>
<comment type="caution">
    <text evidence="4">The sequence shown here is derived from an EMBL/GenBank/DDBJ whole genome shotgun (WGS) entry which is preliminary data.</text>
</comment>
<feature type="non-terminal residue" evidence="4">
    <location>
        <position position="523"/>
    </location>
</feature>
<dbReference type="InterPro" id="IPR002466">
    <property type="entry name" value="A_deamin"/>
</dbReference>
<dbReference type="SUPFAM" id="SSF54768">
    <property type="entry name" value="dsRNA-binding domain-like"/>
    <property type="match status" value="1"/>
</dbReference>
<dbReference type="PANTHER" id="PTHR10910">
    <property type="entry name" value="EUKARYOTE SPECIFIC DSRNA BINDING PROTEIN"/>
    <property type="match status" value="1"/>
</dbReference>
<evidence type="ECO:0000313" key="4">
    <source>
        <dbReference type="EMBL" id="NXC38387.1"/>
    </source>
</evidence>
<dbReference type="PANTHER" id="PTHR10910:SF103">
    <property type="entry name" value="ADENOSINE DEAMINASE DOMAIN-CONTAINING PROTEIN 1"/>
    <property type="match status" value="1"/>
</dbReference>
<dbReference type="PROSITE" id="PS50137">
    <property type="entry name" value="DS_RBD"/>
    <property type="match status" value="1"/>
</dbReference>
<feature type="domain" description="DRBM" evidence="2">
    <location>
        <begin position="30"/>
        <end position="98"/>
    </location>
</feature>
<dbReference type="Pfam" id="PF02137">
    <property type="entry name" value="A_deamin"/>
    <property type="match status" value="1"/>
</dbReference>
<feature type="domain" description="A to I editase" evidence="3">
    <location>
        <begin position="197"/>
        <end position="521"/>
    </location>
</feature>
<reference evidence="4" key="1">
    <citation type="submission" date="2019-09" db="EMBL/GenBank/DDBJ databases">
        <title>Bird 10,000 Genomes (B10K) Project - Family phase.</title>
        <authorList>
            <person name="Zhang G."/>
        </authorList>
    </citation>
    <scope>NUCLEOTIDE SEQUENCE</scope>
    <source>
        <strain evidence="4">B10K-DU-001-08</strain>
        <tissue evidence="4">Muscle</tissue>
    </source>
</reference>
<keyword evidence="1" id="KW-0694">RNA-binding</keyword>
<dbReference type="AlphaFoldDB" id="A0A851NE18"/>
<dbReference type="GO" id="GO:0006382">
    <property type="term" value="P:adenosine to inosine editing"/>
    <property type="evidence" value="ECO:0007669"/>
    <property type="project" value="TreeGrafter"/>
</dbReference>
<evidence type="ECO:0000256" key="1">
    <source>
        <dbReference type="PROSITE-ProRule" id="PRU00266"/>
    </source>
</evidence>
<dbReference type="GO" id="GO:0008251">
    <property type="term" value="F:tRNA-specific adenosine deaminase activity"/>
    <property type="evidence" value="ECO:0007669"/>
    <property type="project" value="TreeGrafter"/>
</dbReference>
<evidence type="ECO:0000259" key="3">
    <source>
        <dbReference type="PROSITE" id="PS50141"/>
    </source>
</evidence>
<dbReference type="OrthoDB" id="10268011at2759"/>
<dbReference type="SMART" id="SM00358">
    <property type="entry name" value="DSRM"/>
    <property type="match status" value="1"/>
</dbReference>
<evidence type="ECO:0000313" key="5">
    <source>
        <dbReference type="Proteomes" id="UP000613066"/>
    </source>
</evidence>
<dbReference type="InterPro" id="IPR014720">
    <property type="entry name" value="dsRBD_dom"/>
</dbReference>
<dbReference type="Pfam" id="PF00035">
    <property type="entry name" value="dsrm"/>
    <property type="match status" value="1"/>
</dbReference>
<dbReference type="GO" id="GO:0006396">
    <property type="term" value="P:RNA processing"/>
    <property type="evidence" value="ECO:0007669"/>
    <property type="project" value="InterPro"/>
</dbReference>
<accession>A0A851NE18</accession>
<feature type="non-terminal residue" evidence="4">
    <location>
        <position position="1"/>
    </location>
</feature>
<name>A0A851NE18_9GALL</name>
<dbReference type="GO" id="GO:0003725">
    <property type="term" value="F:double-stranded RNA binding"/>
    <property type="evidence" value="ECO:0007669"/>
    <property type="project" value="TreeGrafter"/>
</dbReference>
<dbReference type="GO" id="GO:0005737">
    <property type="term" value="C:cytoplasm"/>
    <property type="evidence" value="ECO:0007669"/>
    <property type="project" value="TreeGrafter"/>
</dbReference>
<gene>
    <name evidence="4" type="primary">Adad1</name>
    <name evidence="4" type="ORF">PENPIL_R13873</name>
</gene>
<dbReference type="GO" id="GO:0005730">
    <property type="term" value="C:nucleolus"/>
    <property type="evidence" value="ECO:0007669"/>
    <property type="project" value="TreeGrafter"/>
</dbReference>
<dbReference type="InterPro" id="IPR044455">
    <property type="entry name" value="ADAD1_DSRM"/>
</dbReference>
<evidence type="ECO:0000259" key="2">
    <source>
        <dbReference type="PROSITE" id="PS50137"/>
    </source>
</evidence>
<dbReference type="CDD" id="cd19905">
    <property type="entry name" value="DSRM_ADAD1"/>
    <property type="match status" value="1"/>
</dbReference>
<dbReference type="EMBL" id="WBMW01000421">
    <property type="protein sequence ID" value="NXC38387.1"/>
    <property type="molecule type" value="Genomic_DNA"/>
</dbReference>
<dbReference type="Gene3D" id="3.30.160.20">
    <property type="match status" value="1"/>
</dbReference>
<dbReference type="GO" id="GO:0003726">
    <property type="term" value="F:double-stranded RNA adenosine deaminase activity"/>
    <property type="evidence" value="ECO:0007669"/>
    <property type="project" value="TreeGrafter"/>
</dbReference>
<dbReference type="Proteomes" id="UP000613066">
    <property type="component" value="Unassembled WGS sequence"/>
</dbReference>
<dbReference type="SMART" id="SM00552">
    <property type="entry name" value="ADEAMc"/>
    <property type="match status" value="1"/>
</dbReference>
<organism evidence="4 5">
    <name type="scientific">Penelope pileata</name>
    <dbReference type="NCBI Taxonomy" id="1118817"/>
    <lineage>
        <taxon>Eukaryota</taxon>
        <taxon>Metazoa</taxon>
        <taxon>Chordata</taxon>
        <taxon>Craniata</taxon>
        <taxon>Vertebrata</taxon>
        <taxon>Euteleostomi</taxon>
        <taxon>Archelosauria</taxon>
        <taxon>Archosauria</taxon>
        <taxon>Dinosauria</taxon>
        <taxon>Saurischia</taxon>
        <taxon>Theropoda</taxon>
        <taxon>Coelurosauria</taxon>
        <taxon>Aves</taxon>
        <taxon>Neognathae</taxon>
        <taxon>Galloanserae</taxon>
        <taxon>Galliformes</taxon>
        <taxon>Cracidae</taxon>
        <taxon>Penelope</taxon>
    </lineage>
</organism>
<protein>
    <submittedName>
        <fullName evidence="4">ADAD1 protein</fullName>
    </submittedName>
</protein>
<keyword evidence="5" id="KW-1185">Reference proteome</keyword>